<proteinExistence type="predicted"/>
<keyword evidence="1" id="KW-1185">Reference proteome</keyword>
<dbReference type="Proteomes" id="UP000036681">
    <property type="component" value="Unplaced"/>
</dbReference>
<reference evidence="2" key="1">
    <citation type="submission" date="2017-02" db="UniProtKB">
        <authorList>
            <consortium name="WormBaseParasite"/>
        </authorList>
    </citation>
    <scope>IDENTIFICATION</scope>
</reference>
<evidence type="ECO:0000313" key="2">
    <source>
        <dbReference type="WBParaSite" id="ALUE_0000692001-mRNA-1"/>
    </source>
</evidence>
<protein>
    <submittedName>
        <fullName evidence="2">Uncharacterized protein</fullName>
    </submittedName>
</protein>
<sequence>MKPGTFIALTYAQPIRQAVNKKRTIKIQPSHLNQFNNPYKSSTTIRFSTAPAKRDKRSQRIHVTISIDVVYFCALLLHTCKRCAEQLTTHCIDVDNAQQRIGSLHHHSSALPPNIYAQICDDSTRFHLIKHSMLFAYICVISSAYLPSELAFTRSFPLCQLNLHI</sequence>
<organism evidence="1 2">
    <name type="scientific">Ascaris lumbricoides</name>
    <name type="common">Giant roundworm</name>
    <dbReference type="NCBI Taxonomy" id="6252"/>
    <lineage>
        <taxon>Eukaryota</taxon>
        <taxon>Metazoa</taxon>
        <taxon>Ecdysozoa</taxon>
        <taxon>Nematoda</taxon>
        <taxon>Chromadorea</taxon>
        <taxon>Rhabditida</taxon>
        <taxon>Spirurina</taxon>
        <taxon>Ascaridomorpha</taxon>
        <taxon>Ascaridoidea</taxon>
        <taxon>Ascarididae</taxon>
        <taxon>Ascaris</taxon>
    </lineage>
</organism>
<name>A0A0M3HVE9_ASCLU</name>
<dbReference type="WBParaSite" id="ALUE_0000692001-mRNA-1">
    <property type="protein sequence ID" value="ALUE_0000692001-mRNA-1"/>
    <property type="gene ID" value="ALUE_0000692001"/>
</dbReference>
<accession>A0A0M3HVE9</accession>
<evidence type="ECO:0000313" key="1">
    <source>
        <dbReference type="Proteomes" id="UP000036681"/>
    </source>
</evidence>
<dbReference type="AlphaFoldDB" id="A0A0M3HVE9"/>